<evidence type="ECO:0000259" key="8">
    <source>
        <dbReference type="Pfam" id="PF03772"/>
    </source>
</evidence>
<evidence type="ECO:0000313" key="10">
    <source>
        <dbReference type="EMBL" id="QEG23850.1"/>
    </source>
</evidence>
<evidence type="ECO:0000256" key="2">
    <source>
        <dbReference type="ARBA" id="ARBA00022475"/>
    </source>
</evidence>
<feature type="transmembrane region" description="Helical" evidence="6">
    <location>
        <begin position="559"/>
        <end position="575"/>
    </location>
</feature>
<feature type="transmembrane region" description="Helical" evidence="6">
    <location>
        <begin position="528"/>
        <end position="550"/>
    </location>
</feature>
<dbReference type="Pfam" id="PF00753">
    <property type="entry name" value="Lactamase_B"/>
    <property type="match status" value="1"/>
</dbReference>
<dbReference type="GO" id="GO:0005886">
    <property type="term" value="C:plasma membrane"/>
    <property type="evidence" value="ECO:0007669"/>
    <property type="project" value="UniProtKB-SubCell"/>
</dbReference>
<dbReference type="InterPro" id="IPR035681">
    <property type="entry name" value="ComA-like_MBL"/>
</dbReference>
<feature type="transmembrane region" description="Helical" evidence="6">
    <location>
        <begin position="16"/>
        <end position="34"/>
    </location>
</feature>
<dbReference type="KEGG" id="mff:MFFC18_37540"/>
<organism evidence="10 11">
    <name type="scientific">Mariniblastus fucicola</name>
    <dbReference type="NCBI Taxonomy" id="980251"/>
    <lineage>
        <taxon>Bacteria</taxon>
        <taxon>Pseudomonadati</taxon>
        <taxon>Planctomycetota</taxon>
        <taxon>Planctomycetia</taxon>
        <taxon>Pirellulales</taxon>
        <taxon>Pirellulaceae</taxon>
        <taxon>Mariniblastus</taxon>
    </lineage>
</organism>
<dbReference type="CDD" id="cd07731">
    <property type="entry name" value="ComA-like_MBL-fold"/>
    <property type="match status" value="1"/>
</dbReference>
<feature type="domain" description="DUF4131" evidence="9">
    <location>
        <begin position="43"/>
        <end position="227"/>
    </location>
</feature>
<keyword evidence="4 6" id="KW-1133">Transmembrane helix</keyword>
<dbReference type="EMBL" id="CP042912">
    <property type="protein sequence ID" value="QEG23850.1"/>
    <property type="molecule type" value="Genomic_DNA"/>
</dbReference>
<feature type="transmembrane region" description="Helical" evidence="6">
    <location>
        <begin position="384"/>
        <end position="402"/>
    </location>
</feature>
<dbReference type="Pfam" id="PF03772">
    <property type="entry name" value="Competence"/>
    <property type="match status" value="1"/>
</dbReference>
<dbReference type="Gene3D" id="3.60.15.10">
    <property type="entry name" value="Ribonuclease Z/Hydroxyacylglutathione hydrolase-like"/>
    <property type="match status" value="1"/>
</dbReference>
<keyword evidence="11" id="KW-1185">Reference proteome</keyword>
<feature type="domain" description="Metallo-beta-lactamase" evidence="7">
    <location>
        <begin position="595"/>
        <end position="671"/>
    </location>
</feature>
<dbReference type="InterPro" id="IPR025405">
    <property type="entry name" value="DUF4131"/>
</dbReference>
<dbReference type="RefSeq" id="WP_075083025.1">
    <property type="nucleotide sequence ID" value="NZ_CP042912.1"/>
</dbReference>
<dbReference type="InterPro" id="IPR036866">
    <property type="entry name" value="RibonucZ/Hydroxyglut_hydro"/>
</dbReference>
<sequence length="863" mass="95308">MSNQPNHSNSKIDRRFRYEPMIPVTVCFAFGVFADRMLDFRGLLPILGGIFAWISWIVIRKTWPRRETLACCFLYITIFSSGALWHHSRWNWFPENEIGNFAADEFEASAIRGVLITEPVRVAAAAWNPTLDTMKPKERIRFQINVISVRSAGDWILASGTVRVSLFLSEQQSENRAPIKLPQCGDEVEVIGSLIGRRPTSNPGQFDFENHFRAKSQFATIFADSTDAVRRVQSSSSSTAGFRARVRASIDRQLHLRLAPDHAAFASAVLLGNRDQMDIAVRNRFLKTGASHLLAISGLHVGILASGFLLLLRLGLISRRNCLLLTIAFVVSYAWLVEFRPTVLRAAILICVMCGARLLGRTALSWGSLTTALMIVLIVNPSDLFSLGTQLSFLAISSIIIGKPWIFSAASQDPVDQLIARTRSDPVRWLRKIGREIRSAFCVSFLIWLMAIPLVAYHFHSIAIVAPLLNPLLLIPMALGLYFGMATIVCGATIPPIAFVPAAICGFSLGSIQWMIDVAAIHPAGHFWSSGPTGLAVAVFYLGVFLFAVIPSTKLPPRWCLLLGFGWLVFGWLVPDRIAEMNRTHAQQLEVTVIDVRHGSAALIKLPDGQNILCDCGSLSGSQNAARTISEVLWHERIDRLDAVIVSHADVDHFNALPELLDRFTIGSVWISPMMANDDAASVRTLRQALDQYSVPIRTVEGGNLISLATRSSSESSLTVEFLGPSNFAMSNLDAISDNALSVILCLRWNGRSILLPGDVEKIGLEALLGNPIEQVDFLVAAHHGSKNSDPKRFAAWCKPEFVVASCGAGRFGDFETQQFQQGHPCQVLSTNQFGAIRCVVDREGRLTVMTWTQGEWRQFNHL</sequence>
<evidence type="ECO:0000256" key="3">
    <source>
        <dbReference type="ARBA" id="ARBA00022692"/>
    </source>
</evidence>
<feature type="transmembrane region" description="Helical" evidence="6">
    <location>
        <begin position="40"/>
        <end position="59"/>
    </location>
</feature>
<evidence type="ECO:0000259" key="9">
    <source>
        <dbReference type="Pfam" id="PF13567"/>
    </source>
</evidence>
<dbReference type="PANTHER" id="PTHR30619">
    <property type="entry name" value="DNA INTERNALIZATION/COMPETENCE PROTEIN COMEC/REC2"/>
    <property type="match status" value="1"/>
</dbReference>
<dbReference type="OrthoDB" id="9761531at2"/>
<dbReference type="InterPro" id="IPR052159">
    <property type="entry name" value="Competence_DNA_uptake"/>
</dbReference>
<dbReference type="STRING" id="980251.GCA_001642875_00231"/>
<name>A0A5B9PF93_9BACT</name>
<gene>
    <name evidence="10" type="ORF">MFFC18_37540</name>
</gene>
<feature type="transmembrane region" description="Helical" evidence="6">
    <location>
        <begin position="358"/>
        <end position="378"/>
    </location>
</feature>
<keyword evidence="2" id="KW-1003">Cell membrane</keyword>
<accession>A0A5B9PF93</accession>
<feature type="transmembrane region" description="Helical" evidence="6">
    <location>
        <begin position="318"/>
        <end position="337"/>
    </location>
</feature>
<evidence type="ECO:0000259" key="7">
    <source>
        <dbReference type="Pfam" id="PF00753"/>
    </source>
</evidence>
<evidence type="ECO:0000256" key="4">
    <source>
        <dbReference type="ARBA" id="ARBA00022989"/>
    </source>
</evidence>
<feature type="domain" description="ComEC/Rec2-related protein" evidence="8">
    <location>
        <begin position="270"/>
        <end position="551"/>
    </location>
</feature>
<protein>
    <submittedName>
        <fullName evidence="10">ComEC family competence protein</fullName>
    </submittedName>
</protein>
<feature type="transmembrane region" description="Helical" evidence="6">
    <location>
        <begin position="292"/>
        <end position="312"/>
    </location>
</feature>
<dbReference type="PANTHER" id="PTHR30619:SF1">
    <property type="entry name" value="RECOMBINATION PROTEIN 2"/>
    <property type="match status" value="1"/>
</dbReference>
<feature type="transmembrane region" description="Helical" evidence="6">
    <location>
        <begin position="497"/>
        <end position="516"/>
    </location>
</feature>
<dbReference type="InterPro" id="IPR004477">
    <property type="entry name" value="ComEC_N"/>
</dbReference>
<dbReference type="InterPro" id="IPR001279">
    <property type="entry name" value="Metallo-B-lactamas"/>
</dbReference>
<evidence type="ECO:0000256" key="1">
    <source>
        <dbReference type="ARBA" id="ARBA00004651"/>
    </source>
</evidence>
<dbReference type="SUPFAM" id="SSF56281">
    <property type="entry name" value="Metallo-hydrolase/oxidoreductase"/>
    <property type="match status" value="1"/>
</dbReference>
<dbReference type="Proteomes" id="UP000322214">
    <property type="component" value="Chromosome"/>
</dbReference>
<feature type="transmembrane region" description="Helical" evidence="6">
    <location>
        <begin position="462"/>
        <end position="485"/>
    </location>
</feature>
<proteinExistence type="predicted"/>
<comment type="subcellular location">
    <subcellularLocation>
        <location evidence="1">Cell membrane</location>
        <topology evidence="1">Multi-pass membrane protein</topology>
    </subcellularLocation>
</comment>
<keyword evidence="3 6" id="KW-0812">Transmembrane</keyword>
<evidence type="ECO:0000256" key="6">
    <source>
        <dbReference type="SAM" id="Phobius"/>
    </source>
</evidence>
<dbReference type="NCBIfam" id="TIGR00360">
    <property type="entry name" value="ComEC_N-term"/>
    <property type="match status" value="1"/>
</dbReference>
<dbReference type="AlphaFoldDB" id="A0A5B9PF93"/>
<feature type="transmembrane region" description="Helical" evidence="6">
    <location>
        <begin position="437"/>
        <end position="456"/>
    </location>
</feature>
<reference evidence="10 11" key="1">
    <citation type="submission" date="2019-08" db="EMBL/GenBank/DDBJ databases">
        <title>Deep-cultivation of Planctomycetes and their phenomic and genomic characterization uncovers novel biology.</title>
        <authorList>
            <person name="Wiegand S."/>
            <person name="Jogler M."/>
            <person name="Boedeker C."/>
            <person name="Pinto D."/>
            <person name="Vollmers J."/>
            <person name="Rivas-Marin E."/>
            <person name="Kohn T."/>
            <person name="Peeters S.H."/>
            <person name="Heuer A."/>
            <person name="Rast P."/>
            <person name="Oberbeckmann S."/>
            <person name="Bunk B."/>
            <person name="Jeske O."/>
            <person name="Meyerdierks A."/>
            <person name="Storesund J.E."/>
            <person name="Kallscheuer N."/>
            <person name="Luecker S."/>
            <person name="Lage O.M."/>
            <person name="Pohl T."/>
            <person name="Merkel B.J."/>
            <person name="Hornburger P."/>
            <person name="Mueller R.-W."/>
            <person name="Bruemmer F."/>
            <person name="Labrenz M."/>
            <person name="Spormann A.M."/>
            <person name="Op den Camp H."/>
            <person name="Overmann J."/>
            <person name="Amann R."/>
            <person name="Jetten M.S.M."/>
            <person name="Mascher T."/>
            <person name="Medema M.H."/>
            <person name="Devos D.P."/>
            <person name="Kaster A.-K."/>
            <person name="Ovreas L."/>
            <person name="Rohde M."/>
            <person name="Galperin M.Y."/>
            <person name="Jogler C."/>
        </authorList>
    </citation>
    <scope>NUCLEOTIDE SEQUENCE [LARGE SCALE GENOMIC DNA]</scope>
    <source>
        <strain evidence="10 11">FC18</strain>
    </source>
</reference>
<evidence type="ECO:0000313" key="11">
    <source>
        <dbReference type="Proteomes" id="UP000322214"/>
    </source>
</evidence>
<dbReference type="Pfam" id="PF13567">
    <property type="entry name" value="DUF4131"/>
    <property type="match status" value="1"/>
</dbReference>
<keyword evidence="5 6" id="KW-0472">Membrane</keyword>
<evidence type="ECO:0000256" key="5">
    <source>
        <dbReference type="ARBA" id="ARBA00023136"/>
    </source>
</evidence>